<evidence type="ECO:0000313" key="3">
    <source>
        <dbReference type="Proteomes" id="UP001165488"/>
    </source>
</evidence>
<dbReference type="InterPro" id="IPR036770">
    <property type="entry name" value="Ankyrin_rpt-contain_sf"/>
</dbReference>
<accession>A0ABS9UU35</accession>
<dbReference type="PANTHER" id="PTHR24118:SF100">
    <property type="entry name" value="FYVE-TYPE DOMAIN-CONTAINING PROTEIN"/>
    <property type="match status" value="1"/>
</dbReference>
<dbReference type="InterPro" id="IPR002110">
    <property type="entry name" value="Ankyrin_rpt"/>
</dbReference>
<evidence type="ECO:0000256" key="1">
    <source>
        <dbReference type="PROSITE-ProRule" id="PRU00023"/>
    </source>
</evidence>
<dbReference type="PANTHER" id="PTHR24118">
    <property type="entry name" value="POTE ANKYRIN DOMAIN"/>
    <property type="match status" value="1"/>
</dbReference>
<dbReference type="SMART" id="SM00248">
    <property type="entry name" value="ANK"/>
    <property type="match status" value="5"/>
</dbReference>
<keyword evidence="3" id="KW-1185">Reference proteome</keyword>
<organism evidence="2 3">
    <name type="scientific">Belliella calami</name>
    <dbReference type="NCBI Taxonomy" id="2923436"/>
    <lineage>
        <taxon>Bacteria</taxon>
        <taxon>Pseudomonadati</taxon>
        <taxon>Bacteroidota</taxon>
        <taxon>Cytophagia</taxon>
        <taxon>Cytophagales</taxon>
        <taxon>Cyclobacteriaceae</taxon>
        <taxon>Belliella</taxon>
    </lineage>
</organism>
<evidence type="ECO:0008006" key="4">
    <source>
        <dbReference type="Google" id="ProtNLM"/>
    </source>
</evidence>
<dbReference type="PROSITE" id="PS50088">
    <property type="entry name" value="ANK_REPEAT"/>
    <property type="match status" value="1"/>
</dbReference>
<proteinExistence type="predicted"/>
<dbReference type="PROSITE" id="PS50297">
    <property type="entry name" value="ANK_REP_REGION"/>
    <property type="match status" value="1"/>
</dbReference>
<gene>
    <name evidence="2" type="ORF">MM236_17090</name>
</gene>
<evidence type="ECO:0000313" key="2">
    <source>
        <dbReference type="EMBL" id="MCH7399715.1"/>
    </source>
</evidence>
<sequence>MSNLTLREAFTNHKFILVEEMLKENPASYKGLNNWDQSYLVTEALKQKSFSTIFTLIDEKLVETDVFELDHFSGSFIETVLANIPFYSKPISAFSHDSTAKEEPNEEALDFLEKFASAIENIDEIVSNTTILKWALIRKLPAKAIEILINKGCKVNEIDASENSLLHLDLPEEYFGMLVNFGLNVNRKNKGNVTPVQKAIDAGNKNAVRILLENGADAQHKDSRGNSMFYVALVDKLDYEIYDLLCEFDSPNFDETNTDGASMLFEYIRRLDNYSGQNSLQYLAKLLEQGADLTHKCLYYGSPTTPLDMAITKPFAVFEMVLNNLYADINEQDDNGDTLLHKVCNVNLNFEAEKAKDIYKKVKMLLEKGADVSIRNAQDKLPLDLASNDNLKEKTVALLLKS</sequence>
<dbReference type="EMBL" id="JAKZGS010000019">
    <property type="protein sequence ID" value="MCH7399715.1"/>
    <property type="molecule type" value="Genomic_DNA"/>
</dbReference>
<name>A0ABS9UU35_9BACT</name>
<feature type="repeat" description="ANK" evidence="1">
    <location>
        <begin position="191"/>
        <end position="223"/>
    </location>
</feature>
<dbReference type="RefSeq" id="WP_241276210.1">
    <property type="nucleotide sequence ID" value="NZ_JAKZGS010000019.1"/>
</dbReference>
<protein>
    <recommendedName>
        <fullName evidence="4">Ankyrin repeat-containing protein</fullName>
    </recommendedName>
</protein>
<reference evidence="2" key="1">
    <citation type="submission" date="2022-03" db="EMBL/GenBank/DDBJ databases">
        <title>De novo assembled genomes of Belliella spp. (Cyclobacteriaceae) strains.</title>
        <authorList>
            <person name="Szabo A."/>
            <person name="Korponai K."/>
            <person name="Felfoldi T."/>
        </authorList>
    </citation>
    <scope>NUCLEOTIDE SEQUENCE</scope>
    <source>
        <strain evidence="2">DSM 107340</strain>
    </source>
</reference>
<dbReference type="Gene3D" id="1.25.40.20">
    <property type="entry name" value="Ankyrin repeat-containing domain"/>
    <property type="match status" value="2"/>
</dbReference>
<comment type="caution">
    <text evidence="2">The sequence shown here is derived from an EMBL/GenBank/DDBJ whole genome shotgun (WGS) entry which is preliminary data.</text>
</comment>
<dbReference type="SUPFAM" id="SSF48403">
    <property type="entry name" value="Ankyrin repeat"/>
    <property type="match status" value="1"/>
</dbReference>
<dbReference type="Proteomes" id="UP001165488">
    <property type="component" value="Unassembled WGS sequence"/>
</dbReference>
<keyword evidence="1" id="KW-0040">ANK repeat</keyword>